<organism evidence="1 2">
    <name type="scientific">Thermococcus onnurineus (strain NA1)</name>
    <dbReference type="NCBI Taxonomy" id="523850"/>
    <lineage>
        <taxon>Archaea</taxon>
        <taxon>Methanobacteriati</taxon>
        <taxon>Methanobacteriota</taxon>
        <taxon>Thermococci</taxon>
        <taxon>Thermococcales</taxon>
        <taxon>Thermococcaceae</taxon>
        <taxon>Thermococcus</taxon>
    </lineage>
</organism>
<accession>B6YTA0</accession>
<dbReference type="GeneID" id="7017964"/>
<evidence type="ECO:0000313" key="1">
    <source>
        <dbReference type="EMBL" id="ACJ15787.1"/>
    </source>
</evidence>
<dbReference type="EMBL" id="CP000855">
    <property type="protein sequence ID" value="ACJ15787.1"/>
    <property type="molecule type" value="Genomic_DNA"/>
</dbReference>
<sequence length="263" mass="29663">MKRAVLAIIILLTFSLGCISQGNTRETTTPALVSLNVSTEDYSNWTVYVTNGENVTEYTLDELKGMPMEEMLDKDLSIGKTLVWKGVPPQKLGKGDVINFVSDDLYLVSIPYYTKMILALYVDGNPLQGNDAPIKLIVDLSYGCRCNWIKKIRVVEFVRKSECFSVYGEVFNILYFSPRTLNIFRGIDSIVKNESNSARLKDVLDKAILKETAKKVVFVTGEGRFEYSLEEVLEKDPTIVYEDGEFKIPELGINDLKGINIEK</sequence>
<dbReference type="HOGENOM" id="CLU_1096755_0_0_2"/>
<evidence type="ECO:0000313" key="2">
    <source>
        <dbReference type="Proteomes" id="UP000002727"/>
    </source>
</evidence>
<dbReference type="Proteomes" id="UP000002727">
    <property type="component" value="Chromosome"/>
</dbReference>
<protein>
    <recommendedName>
        <fullName evidence="3">Oxidoreductase molybdopterin-binding domain-containing protein</fullName>
    </recommendedName>
</protein>
<dbReference type="OrthoDB" id="97983at2157"/>
<proteinExistence type="predicted"/>
<gene>
    <name evidence="1" type="ordered locus">TON_0302</name>
</gene>
<name>B6YTA0_THEON</name>
<dbReference type="AlphaFoldDB" id="B6YTA0"/>
<dbReference type="PROSITE" id="PS51257">
    <property type="entry name" value="PROKAR_LIPOPROTEIN"/>
    <property type="match status" value="1"/>
</dbReference>
<dbReference type="eggNOG" id="arCOG01799">
    <property type="taxonomic scope" value="Archaea"/>
</dbReference>
<dbReference type="RefSeq" id="WP_012571259.1">
    <property type="nucleotide sequence ID" value="NC_011529.1"/>
</dbReference>
<dbReference type="KEGG" id="ton:TON_0302"/>
<dbReference type="STRING" id="523850.TON_0302"/>
<dbReference type="InterPro" id="IPR036374">
    <property type="entry name" value="OxRdtase_Mopterin-bd_sf"/>
</dbReference>
<dbReference type="SUPFAM" id="SSF56524">
    <property type="entry name" value="Oxidoreductase molybdopterin-binding domain"/>
    <property type="match status" value="1"/>
</dbReference>
<keyword evidence="2" id="KW-1185">Reference proteome</keyword>
<reference evidence="1 2" key="1">
    <citation type="journal article" date="2008" name="J. Bacteriol.">
        <title>The complete genome sequence of Thermococcus onnurineus NA1 reveals a mixed heterotrophic and carboxydotrophic metabolism.</title>
        <authorList>
            <person name="Lee H.S."/>
            <person name="Kang S.G."/>
            <person name="Bae S.S."/>
            <person name="Lim J.K."/>
            <person name="Cho Y."/>
            <person name="Kim Y.J."/>
            <person name="Jeon J.H."/>
            <person name="Cha S.S."/>
            <person name="Kwon K.K."/>
            <person name="Kim H.T."/>
            <person name="Park C.J."/>
            <person name="Lee H.W."/>
            <person name="Kim S.I."/>
            <person name="Chun J."/>
            <person name="Colwell R.R."/>
            <person name="Kim S.J."/>
            <person name="Lee J.H."/>
        </authorList>
    </citation>
    <scope>NUCLEOTIDE SEQUENCE [LARGE SCALE GENOMIC DNA]</scope>
    <source>
        <strain evidence="1 2">NA1</strain>
    </source>
</reference>
<evidence type="ECO:0008006" key="3">
    <source>
        <dbReference type="Google" id="ProtNLM"/>
    </source>
</evidence>
<dbReference type="PATRIC" id="fig|523850.10.peg.304"/>